<name>A0A4S4FSY6_9MICO</name>
<dbReference type="PANTHER" id="PTHR36974">
    <property type="entry name" value="MEMBRANE PROTEIN-RELATED"/>
    <property type="match status" value="1"/>
</dbReference>
<keyword evidence="3" id="KW-1185">Reference proteome</keyword>
<dbReference type="PANTHER" id="PTHR36974:SF1">
    <property type="entry name" value="DOXX FAMILY MEMBRANE PROTEIN"/>
    <property type="match status" value="1"/>
</dbReference>
<keyword evidence="1" id="KW-0472">Membrane</keyword>
<dbReference type="AlphaFoldDB" id="A0A4S4FSY6"/>
<dbReference type="RefSeq" id="WP_136424939.1">
    <property type="nucleotide sequence ID" value="NZ_OZ241748.1"/>
</dbReference>
<organism evidence="2 3">
    <name type="scientific">Orlajensenia flava</name>
    <dbReference type="NCBI Taxonomy" id="2565934"/>
    <lineage>
        <taxon>Bacteria</taxon>
        <taxon>Bacillati</taxon>
        <taxon>Actinomycetota</taxon>
        <taxon>Actinomycetes</taxon>
        <taxon>Micrococcales</taxon>
        <taxon>Microbacteriaceae</taxon>
        <taxon>Orlajensenia</taxon>
    </lineage>
</organism>
<dbReference type="EMBL" id="SSSN01000009">
    <property type="protein sequence ID" value="THG32636.1"/>
    <property type="molecule type" value="Genomic_DNA"/>
</dbReference>
<dbReference type="OrthoDB" id="9788974at2"/>
<evidence type="ECO:0000256" key="1">
    <source>
        <dbReference type="SAM" id="Phobius"/>
    </source>
</evidence>
<keyword evidence="1" id="KW-1133">Transmembrane helix</keyword>
<protein>
    <submittedName>
        <fullName evidence="2">DoxX family membrane protein</fullName>
    </submittedName>
</protein>
<sequence length="134" mass="14708">MTASNSVPRTIGRVVLGSFLVFAGVSHLTFARKEFRNQVPPWAPMDPDGVVVASGMAEIGLGGALLALPKERRRVGWIVAAFFTAIFPGNIAQYTEHRDGFGLTTDRARFIRLLFQPLLVLLALWSTAAARRDR</sequence>
<proteinExistence type="predicted"/>
<dbReference type="Proteomes" id="UP000307380">
    <property type="component" value="Unassembled WGS sequence"/>
</dbReference>
<keyword evidence="1" id="KW-0812">Transmembrane</keyword>
<feature type="transmembrane region" description="Helical" evidence="1">
    <location>
        <begin position="50"/>
        <end position="68"/>
    </location>
</feature>
<feature type="transmembrane region" description="Helical" evidence="1">
    <location>
        <begin position="113"/>
        <end position="130"/>
    </location>
</feature>
<feature type="transmembrane region" description="Helical" evidence="1">
    <location>
        <begin position="75"/>
        <end position="93"/>
    </location>
</feature>
<comment type="caution">
    <text evidence="2">The sequence shown here is derived from an EMBL/GenBank/DDBJ whole genome shotgun (WGS) entry which is preliminary data.</text>
</comment>
<evidence type="ECO:0000313" key="3">
    <source>
        <dbReference type="Proteomes" id="UP000307380"/>
    </source>
</evidence>
<evidence type="ECO:0000313" key="2">
    <source>
        <dbReference type="EMBL" id="THG32636.1"/>
    </source>
</evidence>
<gene>
    <name evidence="2" type="ORF">E6C70_12905</name>
</gene>
<accession>A0A4S4FSY6</accession>
<feature type="transmembrane region" description="Helical" evidence="1">
    <location>
        <begin position="12"/>
        <end position="30"/>
    </location>
</feature>
<reference evidence="2 3" key="1">
    <citation type="submission" date="2019-04" db="EMBL/GenBank/DDBJ databases">
        <authorList>
            <person name="Jiang L."/>
        </authorList>
    </citation>
    <scope>NUCLEOTIDE SEQUENCE [LARGE SCALE GENOMIC DNA]</scope>
    <source>
        <strain evidence="2 3">YIM 131861</strain>
    </source>
</reference>